<dbReference type="Gene3D" id="3.40.250.10">
    <property type="entry name" value="Rhodanese-like domain"/>
    <property type="match status" value="1"/>
</dbReference>
<dbReference type="PANTHER" id="PTHR43031">
    <property type="entry name" value="FAD-DEPENDENT OXIDOREDUCTASE"/>
    <property type="match status" value="1"/>
</dbReference>
<dbReference type="Proteomes" id="UP001601059">
    <property type="component" value="Unassembled WGS sequence"/>
</dbReference>
<dbReference type="PANTHER" id="PTHR43031:SF16">
    <property type="entry name" value="OXIDOREDUCTASE"/>
    <property type="match status" value="1"/>
</dbReference>
<dbReference type="CDD" id="cd00158">
    <property type="entry name" value="RHOD"/>
    <property type="match status" value="1"/>
</dbReference>
<dbReference type="SMART" id="SM00450">
    <property type="entry name" value="RHOD"/>
    <property type="match status" value="1"/>
</dbReference>
<feature type="domain" description="Rhodanese" evidence="1">
    <location>
        <begin position="17"/>
        <end position="108"/>
    </location>
</feature>
<keyword evidence="3" id="KW-1185">Reference proteome</keyword>
<evidence type="ECO:0000313" key="2">
    <source>
        <dbReference type="EMBL" id="MFE8699673.1"/>
    </source>
</evidence>
<dbReference type="InterPro" id="IPR036873">
    <property type="entry name" value="Rhodanese-like_dom_sf"/>
</dbReference>
<gene>
    <name evidence="2" type="ORF">ACFYKX_03435</name>
</gene>
<name>A0ABW6K654_9BACI</name>
<sequence length="108" mass="12195">MTLRTITAKELSDKLKKNDVVHLLDVRAEEKYNDYHIKDPNIESLNIPKTQIFDLNMEAINLLPKKEEIIVTCTTGNSASKCAKILSEKGLQVVVLEGGITEWKTLNK</sequence>
<dbReference type="InterPro" id="IPR001763">
    <property type="entry name" value="Rhodanese-like_dom"/>
</dbReference>
<evidence type="ECO:0000313" key="3">
    <source>
        <dbReference type="Proteomes" id="UP001601059"/>
    </source>
</evidence>
<proteinExistence type="predicted"/>
<comment type="caution">
    <text evidence="2">The sequence shown here is derived from an EMBL/GenBank/DDBJ whole genome shotgun (WGS) entry which is preliminary data.</text>
</comment>
<dbReference type="SUPFAM" id="SSF52821">
    <property type="entry name" value="Rhodanese/Cell cycle control phosphatase"/>
    <property type="match status" value="1"/>
</dbReference>
<accession>A0ABW6K654</accession>
<reference evidence="2 3" key="1">
    <citation type="submission" date="2024-08" db="EMBL/GenBank/DDBJ databases">
        <title>Two novel Cytobacillus novel species.</title>
        <authorList>
            <person name="Liu G."/>
        </authorList>
    </citation>
    <scope>NUCLEOTIDE SEQUENCE [LARGE SCALE GENOMIC DNA]</scope>
    <source>
        <strain evidence="2 3">FJAT-54145</strain>
    </source>
</reference>
<dbReference type="InterPro" id="IPR050229">
    <property type="entry name" value="GlpE_sulfurtransferase"/>
</dbReference>
<organism evidence="2 3">
    <name type="scientific">Cytobacillus spartinae</name>
    <dbReference type="NCBI Taxonomy" id="3299023"/>
    <lineage>
        <taxon>Bacteria</taxon>
        <taxon>Bacillati</taxon>
        <taxon>Bacillota</taxon>
        <taxon>Bacilli</taxon>
        <taxon>Bacillales</taxon>
        <taxon>Bacillaceae</taxon>
        <taxon>Cytobacillus</taxon>
    </lineage>
</organism>
<dbReference type="Pfam" id="PF00581">
    <property type="entry name" value="Rhodanese"/>
    <property type="match status" value="1"/>
</dbReference>
<dbReference type="EMBL" id="JBIACK010000001">
    <property type="protein sequence ID" value="MFE8699673.1"/>
    <property type="molecule type" value="Genomic_DNA"/>
</dbReference>
<evidence type="ECO:0000259" key="1">
    <source>
        <dbReference type="PROSITE" id="PS50206"/>
    </source>
</evidence>
<dbReference type="PROSITE" id="PS50206">
    <property type="entry name" value="RHODANESE_3"/>
    <property type="match status" value="1"/>
</dbReference>
<protein>
    <submittedName>
        <fullName evidence="2">Rhodanese-like domain-containing protein</fullName>
    </submittedName>
</protein>
<dbReference type="RefSeq" id="WP_389358066.1">
    <property type="nucleotide sequence ID" value="NZ_JBIACK010000001.1"/>
</dbReference>